<reference evidence="1" key="1">
    <citation type="thesis" date="2021" institute="BYU ScholarsArchive" country="Provo, UT, USA">
        <title>Applications of and Algorithms for Genome Assembly and Genomic Analyses with an Emphasis on Marine Teleosts.</title>
        <authorList>
            <person name="Pickett B.D."/>
        </authorList>
    </citation>
    <scope>NUCLEOTIDE SEQUENCE</scope>
    <source>
        <strain evidence="1">HI-2016</strain>
    </source>
</reference>
<accession>A0A8T2PDA3</accession>
<name>A0A8T2PDA3_9TELE</name>
<evidence type="ECO:0000313" key="2">
    <source>
        <dbReference type="Proteomes" id="UP000824540"/>
    </source>
</evidence>
<sequence length="103" mass="11540">MEMEREIFAKETYGVTLHRLDRGLNSLRTMSISLLCFPTGSTTLLLTGSGGNVLGCKREQRADTGDWKRELRRGQGMELVPYYRAEVTTPIAISIMEAELSTL</sequence>
<gene>
    <name evidence="1" type="ORF">JZ751_026881</name>
</gene>
<dbReference type="EMBL" id="JAFBMS010000008">
    <property type="protein sequence ID" value="KAG9350515.1"/>
    <property type="molecule type" value="Genomic_DNA"/>
</dbReference>
<dbReference type="AlphaFoldDB" id="A0A8T2PDA3"/>
<dbReference type="Proteomes" id="UP000824540">
    <property type="component" value="Unassembled WGS sequence"/>
</dbReference>
<keyword evidence="2" id="KW-1185">Reference proteome</keyword>
<organism evidence="1 2">
    <name type="scientific">Albula glossodonta</name>
    <name type="common">roundjaw bonefish</name>
    <dbReference type="NCBI Taxonomy" id="121402"/>
    <lineage>
        <taxon>Eukaryota</taxon>
        <taxon>Metazoa</taxon>
        <taxon>Chordata</taxon>
        <taxon>Craniata</taxon>
        <taxon>Vertebrata</taxon>
        <taxon>Euteleostomi</taxon>
        <taxon>Actinopterygii</taxon>
        <taxon>Neopterygii</taxon>
        <taxon>Teleostei</taxon>
        <taxon>Albuliformes</taxon>
        <taxon>Albulidae</taxon>
        <taxon>Albula</taxon>
    </lineage>
</organism>
<proteinExistence type="predicted"/>
<evidence type="ECO:0000313" key="1">
    <source>
        <dbReference type="EMBL" id="KAG9350515.1"/>
    </source>
</evidence>
<comment type="caution">
    <text evidence="1">The sequence shown here is derived from an EMBL/GenBank/DDBJ whole genome shotgun (WGS) entry which is preliminary data.</text>
</comment>
<protein>
    <submittedName>
        <fullName evidence="1">Uncharacterized protein</fullName>
    </submittedName>
</protein>